<evidence type="ECO:0000256" key="12">
    <source>
        <dbReference type="ARBA" id="ARBA00023136"/>
    </source>
</evidence>
<sequence>MMFFKKGPMWKVISRMSPVFSSGKLKAMTALITKEAENMSDYIEKFVNVPNIDSVEICAKFSTNVIALCAFGVEAKCFENEDAEFR</sequence>
<evidence type="ECO:0000256" key="9">
    <source>
        <dbReference type="ARBA" id="ARBA00023002"/>
    </source>
</evidence>
<protein>
    <recommendedName>
        <fullName evidence="15">Cytochrome P450</fullName>
    </recommendedName>
</protein>
<evidence type="ECO:0000256" key="11">
    <source>
        <dbReference type="ARBA" id="ARBA00023033"/>
    </source>
</evidence>
<dbReference type="InterPro" id="IPR001128">
    <property type="entry name" value="Cyt_P450"/>
</dbReference>
<dbReference type="InterPro" id="IPR036396">
    <property type="entry name" value="Cyt_P450_sf"/>
</dbReference>
<dbReference type="Pfam" id="PF00067">
    <property type="entry name" value="p450"/>
    <property type="match status" value="1"/>
</dbReference>
<dbReference type="PANTHER" id="PTHR24292:SF45">
    <property type="entry name" value="CYTOCHROME P450 6G1-RELATED"/>
    <property type="match status" value="1"/>
</dbReference>
<evidence type="ECO:0000256" key="3">
    <source>
        <dbReference type="ARBA" id="ARBA00004406"/>
    </source>
</evidence>
<dbReference type="GO" id="GO:0016705">
    <property type="term" value="F:oxidoreductase activity, acting on paired donors, with incorporation or reduction of molecular oxygen"/>
    <property type="evidence" value="ECO:0007669"/>
    <property type="project" value="InterPro"/>
</dbReference>
<keyword evidence="6" id="KW-0479">Metal-binding</keyword>
<evidence type="ECO:0000256" key="7">
    <source>
        <dbReference type="ARBA" id="ARBA00022824"/>
    </source>
</evidence>
<keyword evidence="12" id="KW-0472">Membrane</keyword>
<dbReference type="GO" id="GO:0020037">
    <property type="term" value="F:heme binding"/>
    <property type="evidence" value="ECO:0007669"/>
    <property type="project" value="InterPro"/>
</dbReference>
<evidence type="ECO:0008006" key="15">
    <source>
        <dbReference type="Google" id="ProtNLM"/>
    </source>
</evidence>
<dbReference type="OrthoDB" id="2789670at2759"/>
<dbReference type="Gene3D" id="1.10.630.10">
    <property type="entry name" value="Cytochrome P450"/>
    <property type="match status" value="1"/>
</dbReference>
<keyword evidence="5" id="KW-0349">Heme</keyword>
<keyword evidence="9" id="KW-0560">Oxidoreductase</keyword>
<keyword evidence="14" id="KW-1185">Reference proteome</keyword>
<dbReference type="AlphaFoldDB" id="A0A834ISX5"/>
<gene>
    <name evidence="13" type="ORF">GWI33_010123</name>
</gene>
<proteinExistence type="inferred from homology"/>
<comment type="subcellular location">
    <subcellularLocation>
        <location evidence="3">Endoplasmic reticulum membrane</location>
        <topology evidence="3">Peripheral membrane protein</topology>
    </subcellularLocation>
    <subcellularLocation>
        <location evidence="2">Microsome membrane</location>
        <topology evidence="2">Peripheral membrane protein</topology>
    </subcellularLocation>
</comment>
<evidence type="ECO:0000256" key="4">
    <source>
        <dbReference type="ARBA" id="ARBA00010617"/>
    </source>
</evidence>
<keyword evidence="10" id="KW-0408">Iron</keyword>
<comment type="similarity">
    <text evidence="4">Belongs to the cytochrome P450 family.</text>
</comment>
<organism evidence="13 14">
    <name type="scientific">Rhynchophorus ferrugineus</name>
    <name type="common">Red palm weevil</name>
    <name type="synonym">Curculio ferrugineus</name>
    <dbReference type="NCBI Taxonomy" id="354439"/>
    <lineage>
        <taxon>Eukaryota</taxon>
        <taxon>Metazoa</taxon>
        <taxon>Ecdysozoa</taxon>
        <taxon>Arthropoda</taxon>
        <taxon>Hexapoda</taxon>
        <taxon>Insecta</taxon>
        <taxon>Pterygota</taxon>
        <taxon>Neoptera</taxon>
        <taxon>Endopterygota</taxon>
        <taxon>Coleoptera</taxon>
        <taxon>Polyphaga</taxon>
        <taxon>Cucujiformia</taxon>
        <taxon>Curculionidae</taxon>
        <taxon>Dryophthorinae</taxon>
        <taxon>Rhynchophorus</taxon>
    </lineage>
</organism>
<dbReference type="GO" id="GO:0005506">
    <property type="term" value="F:iron ion binding"/>
    <property type="evidence" value="ECO:0007669"/>
    <property type="project" value="InterPro"/>
</dbReference>
<evidence type="ECO:0000256" key="5">
    <source>
        <dbReference type="ARBA" id="ARBA00022617"/>
    </source>
</evidence>
<keyword evidence="7" id="KW-0256">Endoplasmic reticulum</keyword>
<dbReference type="SUPFAM" id="SSF48264">
    <property type="entry name" value="Cytochrome P450"/>
    <property type="match status" value="1"/>
</dbReference>
<evidence type="ECO:0000256" key="1">
    <source>
        <dbReference type="ARBA" id="ARBA00001971"/>
    </source>
</evidence>
<comment type="caution">
    <text evidence="13">The sequence shown here is derived from an EMBL/GenBank/DDBJ whole genome shotgun (WGS) entry which is preliminary data.</text>
</comment>
<dbReference type="InterPro" id="IPR050476">
    <property type="entry name" value="Insect_CytP450_Detox"/>
</dbReference>
<name>A0A834ISX5_RHYFE</name>
<keyword evidence="11" id="KW-0503">Monooxygenase</keyword>
<comment type="cofactor">
    <cofactor evidence="1">
        <name>heme</name>
        <dbReference type="ChEBI" id="CHEBI:30413"/>
    </cofactor>
</comment>
<keyword evidence="8" id="KW-0492">Microsome</keyword>
<evidence type="ECO:0000256" key="6">
    <source>
        <dbReference type="ARBA" id="ARBA00022723"/>
    </source>
</evidence>
<dbReference type="GO" id="GO:0004497">
    <property type="term" value="F:monooxygenase activity"/>
    <property type="evidence" value="ECO:0007669"/>
    <property type="project" value="UniProtKB-KW"/>
</dbReference>
<evidence type="ECO:0000256" key="8">
    <source>
        <dbReference type="ARBA" id="ARBA00022848"/>
    </source>
</evidence>
<reference evidence="13" key="1">
    <citation type="submission" date="2020-08" db="EMBL/GenBank/DDBJ databases">
        <title>Genome sequencing and assembly of the red palm weevil Rhynchophorus ferrugineus.</title>
        <authorList>
            <person name="Dias G.B."/>
            <person name="Bergman C.M."/>
            <person name="Manee M."/>
        </authorList>
    </citation>
    <scope>NUCLEOTIDE SEQUENCE</scope>
    <source>
        <strain evidence="13">AA-2017</strain>
        <tissue evidence="13">Whole larva</tissue>
    </source>
</reference>
<dbReference type="Proteomes" id="UP000625711">
    <property type="component" value="Unassembled WGS sequence"/>
</dbReference>
<evidence type="ECO:0000256" key="2">
    <source>
        <dbReference type="ARBA" id="ARBA00004174"/>
    </source>
</evidence>
<evidence type="ECO:0000313" key="13">
    <source>
        <dbReference type="EMBL" id="KAF7285755.1"/>
    </source>
</evidence>
<evidence type="ECO:0000313" key="14">
    <source>
        <dbReference type="Proteomes" id="UP000625711"/>
    </source>
</evidence>
<dbReference type="GO" id="GO:0005789">
    <property type="term" value="C:endoplasmic reticulum membrane"/>
    <property type="evidence" value="ECO:0007669"/>
    <property type="project" value="UniProtKB-SubCell"/>
</dbReference>
<dbReference type="EMBL" id="JAACXV010000045">
    <property type="protein sequence ID" value="KAF7285755.1"/>
    <property type="molecule type" value="Genomic_DNA"/>
</dbReference>
<evidence type="ECO:0000256" key="10">
    <source>
        <dbReference type="ARBA" id="ARBA00023004"/>
    </source>
</evidence>
<dbReference type="PANTHER" id="PTHR24292">
    <property type="entry name" value="CYTOCHROME P450"/>
    <property type="match status" value="1"/>
</dbReference>
<accession>A0A834ISX5</accession>